<evidence type="ECO:0000313" key="2">
    <source>
        <dbReference type="EMBL" id="GJT41129.1"/>
    </source>
</evidence>
<gene>
    <name evidence="2" type="ORF">Tco_0940994</name>
</gene>
<sequence length="1291" mass="146103">MPRGTTQVVTRGASNDWCQMCRWRLDQSDGDTWHWRVSVRGTVAVSTSCKKIEVQISVPGRGLTVLDSGLHDSLDSGLQCLPDSDEQILPFAAWVPIGKSNFSLDLQKKQKNPIFQISVDILQNTNFFRAFTASASVPTIYIQQFWNTLTYEEKTGASSFQLDETRFVLDVNLLREALEITPIDQAHQFVSPLSGDAIMDFVNELGYTKEIHFVSRMAMNNLYQPWRAILSMINQCLTGKTSSFDRPRYPVLQMLWENIICIKDLSLHLDKEDLRLGNLKFVPKGEKDQVFGMQIPNVLITDSIRNAPYYKVYLGMVAKHDRNIAAEKEGKKKSISKADPSKKPATVKQLKPKHVKEKSSKPAPAPKPKSSLQLIDEDEPSQPEPEPKPEHQGEGEEYDVERAIQMSLESFQAQGQAHVGGVAIREPVAEATRPLPVVEGKGKAIATEEQAAQSLLALHTPKRKSTTDQFIFQRRTPATEEASTGPSAQPQDDASANIVRDSPSPADAETGADTDKTNSGGDTEILQIGEEQGEDVDNQVNLEEKTAELDQGQAGSDPGKTPESRPPPEQVFMDEDQAGPDPGESRVALAGPNPKPTHDEFMANVYPNVHESLKFPADEHVILEDPLNEPGKLNVEAEVVSMVTVPIYQATSSVPLLSTPVINLSPPKPVPSTTQAPIFTAITATTTTTLPPPLQQQSTIDSELAARIIALEKKFSNFKQKSNTLDNTTQNLGSRVFTLELRDLPYKINQTINEVIKEYVHIDLQAPLRERFKELPEADMKEILHQWMFESGTYKSLPGHVALYEALKASMERANTDEFFAEKDKSCKSRHDDQDLPPPPPDSDPSKKIRHASDASGSTQPPAPQSSVWKTSDIIEASSSSFRQMSAPHSKQPVEDVPIPDDVNILDSKDTDTTHLPKIKTKLDWLKPVPKEDRPATPEPDWVIPPNELPEMENNWANALASSYQDPDEYKLLRQIGDMSSFINYISLQFYMEECHLLLTDQVDLVNPEGDKGRRSTLSISKLKAAQYLDFGLEELVPSLWIESEWDYDISAAYGISHWWFKRKEFYITRHSAPCNRSKFRSNMRILSVVSLKTFERYGYTFLKEIVLHRADYKEYKISEADFKNLHPNVFKDMYLLHLQGQLNHLSGAGQIHLFNAVNLWIRNIVIRKRIEDLQLGIENYTIVSKPRAVIYRDKNDQKKMMREIEVHKFSDGILNRILDKLDHMVKDFKLFKYNPGMETRIWSEDDRKRSKDFIEVIERRLKIRRIFRSLESFVGGRLRDVDYRLIQRTE</sequence>
<proteinExistence type="predicted"/>
<comment type="caution">
    <text evidence="2">The sequence shown here is derived from an EMBL/GenBank/DDBJ whole genome shotgun (WGS) entry which is preliminary data.</text>
</comment>
<accession>A0ABQ5DVK4</accession>
<protein>
    <submittedName>
        <fullName evidence="2">Uncharacterized protein</fullName>
    </submittedName>
</protein>
<feature type="region of interest" description="Disordered" evidence="1">
    <location>
        <begin position="325"/>
        <end position="397"/>
    </location>
</feature>
<organism evidence="2 3">
    <name type="scientific">Tanacetum coccineum</name>
    <dbReference type="NCBI Taxonomy" id="301880"/>
    <lineage>
        <taxon>Eukaryota</taxon>
        <taxon>Viridiplantae</taxon>
        <taxon>Streptophyta</taxon>
        <taxon>Embryophyta</taxon>
        <taxon>Tracheophyta</taxon>
        <taxon>Spermatophyta</taxon>
        <taxon>Magnoliopsida</taxon>
        <taxon>eudicotyledons</taxon>
        <taxon>Gunneridae</taxon>
        <taxon>Pentapetalae</taxon>
        <taxon>asterids</taxon>
        <taxon>campanulids</taxon>
        <taxon>Asterales</taxon>
        <taxon>Asteraceae</taxon>
        <taxon>Asteroideae</taxon>
        <taxon>Anthemideae</taxon>
        <taxon>Anthemidinae</taxon>
        <taxon>Tanacetum</taxon>
    </lineage>
</organism>
<feature type="compositionally biased region" description="Polar residues" evidence="1">
    <location>
        <begin position="481"/>
        <end position="494"/>
    </location>
</feature>
<feature type="compositionally biased region" description="Basic and acidic residues" evidence="1">
    <location>
        <begin position="844"/>
        <end position="853"/>
    </location>
</feature>
<reference evidence="2" key="1">
    <citation type="journal article" date="2022" name="Int. J. Mol. Sci.">
        <title>Draft Genome of Tanacetum Coccineum: Genomic Comparison of Closely Related Tanacetum-Family Plants.</title>
        <authorList>
            <person name="Yamashiro T."/>
            <person name="Shiraishi A."/>
            <person name="Nakayama K."/>
            <person name="Satake H."/>
        </authorList>
    </citation>
    <scope>NUCLEOTIDE SEQUENCE</scope>
</reference>
<evidence type="ECO:0000313" key="3">
    <source>
        <dbReference type="Proteomes" id="UP001151760"/>
    </source>
</evidence>
<feature type="region of interest" description="Disordered" evidence="1">
    <location>
        <begin position="823"/>
        <end position="903"/>
    </location>
</feature>
<dbReference type="EMBL" id="BQNB010015535">
    <property type="protein sequence ID" value="GJT41129.1"/>
    <property type="molecule type" value="Genomic_DNA"/>
</dbReference>
<feature type="compositionally biased region" description="Basic and acidic residues" evidence="1">
    <location>
        <begin position="823"/>
        <end position="834"/>
    </location>
</feature>
<keyword evidence="3" id="KW-1185">Reference proteome</keyword>
<feature type="compositionally biased region" description="Polar residues" evidence="1">
    <location>
        <begin position="877"/>
        <end position="889"/>
    </location>
</feature>
<name>A0ABQ5DVK4_9ASTR</name>
<feature type="compositionally biased region" description="Polar residues" evidence="1">
    <location>
        <begin position="855"/>
        <end position="870"/>
    </location>
</feature>
<dbReference type="Proteomes" id="UP001151760">
    <property type="component" value="Unassembled WGS sequence"/>
</dbReference>
<reference evidence="2" key="2">
    <citation type="submission" date="2022-01" db="EMBL/GenBank/DDBJ databases">
        <authorList>
            <person name="Yamashiro T."/>
            <person name="Shiraishi A."/>
            <person name="Satake H."/>
            <person name="Nakayama K."/>
        </authorList>
    </citation>
    <scope>NUCLEOTIDE SEQUENCE</scope>
</reference>
<feature type="compositionally biased region" description="Basic and acidic residues" evidence="1">
    <location>
        <begin position="385"/>
        <end position="394"/>
    </location>
</feature>
<evidence type="ECO:0000256" key="1">
    <source>
        <dbReference type="SAM" id="MobiDB-lite"/>
    </source>
</evidence>
<feature type="region of interest" description="Disordered" evidence="1">
    <location>
        <begin position="548"/>
        <end position="598"/>
    </location>
</feature>
<feature type="region of interest" description="Disordered" evidence="1">
    <location>
        <begin position="457"/>
        <end position="535"/>
    </location>
</feature>